<dbReference type="Gene3D" id="3.30.200.20">
    <property type="entry name" value="Phosphorylase Kinase, domain 1"/>
    <property type="match status" value="1"/>
</dbReference>
<dbReference type="AlphaFoldDB" id="A0A7M5VAA0"/>
<dbReference type="InterPro" id="IPR000299">
    <property type="entry name" value="FERM_domain"/>
</dbReference>
<dbReference type="PROSITE" id="PS00109">
    <property type="entry name" value="PROTEIN_KINASE_TYR"/>
    <property type="match status" value="1"/>
</dbReference>
<evidence type="ECO:0008006" key="22">
    <source>
        <dbReference type="Google" id="ProtNLM"/>
    </source>
</evidence>
<dbReference type="SUPFAM" id="SSF56112">
    <property type="entry name" value="Protein kinase-like (PK-like)"/>
    <property type="match status" value="1"/>
</dbReference>
<dbReference type="Gene3D" id="1.20.80.10">
    <property type="match status" value="1"/>
</dbReference>
<dbReference type="SUPFAM" id="SSF68993">
    <property type="entry name" value="FAT domain of focal adhesion kinase"/>
    <property type="match status" value="1"/>
</dbReference>
<evidence type="ECO:0000313" key="20">
    <source>
        <dbReference type="EnsemblMetazoa" id="CLYHEMP005274.1"/>
    </source>
</evidence>
<dbReference type="SUPFAM" id="SSF50729">
    <property type="entry name" value="PH domain-like"/>
    <property type="match status" value="1"/>
</dbReference>
<dbReference type="SMART" id="SM00219">
    <property type="entry name" value="TyrKc"/>
    <property type="match status" value="1"/>
</dbReference>
<evidence type="ECO:0000256" key="4">
    <source>
        <dbReference type="ARBA" id="ARBA00004496"/>
    </source>
</evidence>
<keyword evidence="12" id="KW-0965">Cell junction</keyword>
<dbReference type="InterPro" id="IPR019749">
    <property type="entry name" value="Band_41_domain"/>
</dbReference>
<dbReference type="GO" id="GO:0007165">
    <property type="term" value="P:signal transduction"/>
    <property type="evidence" value="ECO:0007669"/>
    <property type="project" value="UniProtKB-ARBA"/>
</dbReference>
<evidence type="ECO:0000256" key="10">
    <source>
        <dbReference type="ARBA" id="ARBA00022777"/>
    </source>
</evidence>
<evidence type="ECO:0000256" key="13">
    <source>
        <dbReference type="ARBA" id="ARBA00023136"/>
    </source>
</evidence>
<evidence type="ECO:0000256" key="11">
    <source>
        <dbReference type="ARBA" id="ARBA00022840"/>
    </source>
</evidence>
<evidence type="ECO:0000256" key="7">
    <source>
        <dbReference type="ARBA" id="ARBA00022553"/>
    </source>
</evidence>
<dbReference type="InterPro" id="IPR029071">
    <property type="entry name" value="Ubiquitin-like_domsf"/>
</dbReference>
<dbReference type="RefSeq" id="XP_066930661.1">
    <property type="nucleotide sequence ID" value="XM_067074560.1"/>
</dbReference>
<dbReference type="SUPFAM" id="SSF47031">
    <property type="entry name" value="Second domain of FERM"/>
    <property type="match status" value="1"/>
</dbReference>
<dbReference type="GeneID" id="136818202"/>
<dbReference type="InterPro" id="IPR001245">
    <property type="entry name" value="Ser-Thr/Tyr_kinase_cat_dom"/>
</dbReference>
<dbReference type="PRINTS" id="PR00109">
    <property type="entry name" value="TYRKINASE"/>
</dbReference>
<dbReference type="GO" id="GO:0042995">
    <property type="term" value="C:cell projection"/>
    <property type="evidence" value="ECO:0007669"/>
    <property type="project" value="UniProtKB-SubCell"/>
</dbReference>
<dbReference type="InterPro" id="IPR020635">
    <property type="entry name" value="Tyr_kinase_cat_dom"/>
</dbReference>
<feature type="binding site" evidence="16">
    <location>
        <position position="453"/>
    </location>
    <ligand>
        <name>ATP</name>
        <dbReference type="ChEBI" id="CHEBI:30616"/>
    </ligand>
</feature>
<sequence length="1177" mass="134127">MPDNNNGIGAPISPTRIDQTQRQSLHVFLPNGEFRAVKFGDQSDLKSIIEIVIRRLGANIPLTSKYYGIKLQNSETKNFHWLNPSLTMIEIKSKHRHENTDDTWKYKLRIRYLPVVIKDLYGVDKTTFYFLYDQVRHDYMNEIANSVDIDLAFQLGVLEMKRFFNNMPQVALDKKSNLDFIEKEIGLQRFLPNKVLDTMKSKDIRKGIQKLFKQYAEFKEDTCCFEFYTLLKSVYRFDLEVYKCSLGGAWSIPVEVLVGPSDGISYRPEQASKITHMANFNQIQSIYTSKMGSVAGKATLNIKVEGSTEPLIFTVDNVNKATELADLIDGYCMLLNMQQPQTLITKRADSYRTLPSIPARPTTDSSSVSIINHRASGGSALYNSFNNSNADYAEIPDDDEDADYAHPMAAKDYEVAGDSLELEDIIGQGQFGDVYKGMYTSPKTKTTTSVAIKTYREDREKENEDATRSEKFLEEAYLMKQFDHPHIIKLIGIVSSNPIRIIMELAPHGELRSYLQHYRLQTDIEKLVTYIFQLCTALSYLESRNFVHRDVAARNILVSDINTIKLGDFGLSRSIEDHHSYYKASKGKLPIKWMAPESINFRRFSSASDVWMFGVCCWEILMYGVKPFQGVPNEKVIGKIENGERLPLPQTCPINLYHIMTDAWNYEPSKRPTFQELKTKLGSIVHEERFSGQQKKKKHDERRAKLPGQDESLAPPKPSRPTPFNTDAKSVTLPRSLNQSPQAFDTTKTICTSSLPRPFNKNLLDPHKQRMSWASSRFNNIQEKQKRDAEEKVKQIRKTLQEQEHLQERLRQQKEESDADNEWLKSEDEKAYVETASQGDPSSPTDPSTTDPSTTDEVDSKTRLSKRHSYNGEKTEYDKDRLSEVWDRKMEQTKNAKSLNLRQSTNHLRRNTPFRASMPLWAPMASTDEQRPKTQEGRPLPPVPSSPTEVERPTQPAPPLKTKNDNPPPPKPERSLSSEAKASNSDDEYARPQKHKNDDMDPAAMRRSKTISAVDRPKSRDSPGMLRRNTETARSSRAKEVLPANDIVYQHTTSVVKSVIEFNTGVQHAQPEEFVDLVKVVGLNLRDLLAEVDNGVQNIPESAQKEIEMAHKVLSSDMAELVAKMKLAQKYAETTLGQENKRLMLAAAHALAIDAKNLYDTYSKVRENSLNNENNLS</sequence>
<protein>
    <recommendedName>
        <fullName evidence="22">Focal adhesion kinase</fullName>
    </recommendedName>
</protein>
<dbReference type="PROSITE" id="PS00107">
    <property type="entry name" value="PROTEIN_KINASE_ATP"/>
    <property type="match status" value="1"/>
</dbReference>
<dbReference type="Gene3D" id="2.30.29.30">
    <property type="entry name" value="Pleckstrin-homology domain (PH domain)/Phosphotyrosine-binding domain (PTB)"/>
    <property type="match status" value="1"/>
</dbReference>
<dbReference type="CDD" id="cd14473">
    <property type="entry name" value="FERM_B-lobe"/>
    <property type="match status" value="1"/>
</dbReference>
<feature type="compositionally biased region" description="Low complexity" evidence="17">
    <location>
        <begin position="840"/>
        <end position="855"/>
    </location>
</feature>
<dbReference type="CDD" id="cd13190">
    <property type="entry name" value="FERM_C_FAK1"/>
    <property type="match status" value="1"/>
</dbReference>
<keyword evidence="11 16" id="KW-0067">ATP-binding</keyword>
<evidence type="ECO:0000256" key="6">
    <source>
        <dbReference type="ARBA" id="ARBA00022490"/>
    </source>
</evidence>
<dbReference type="InterPro" id="IPR008266">
    <property type="entry name" value="Tyr_kinase_AS"/>
</dbReference>
<dbReference type="Gene3D" id="3.10.20.90">
    <property type="entry name" value="Phosphatidylinositol 3-kinase Catalytic Subunit, Chain A, domain 1"/>
    <property type="match status" value="1"/>
</dbReference>
<dbReference type="InterPro" id="IPR011009">
    <property type="entry name" value="Kinase-like_dom_sf"/>
</dbReference>
<dbReference type="PANTHER" id="PTHR46221:SF9">
    <property type="entry name" value="NON-SPECIFIC PROTEIN-TYROSINE KINASE"/>
    <property type="match status" value="1"/>
</dbReference>
<keyword evidence="14" id="KW-0829">Tyrosine-protein kinase</keyword>
<feature type="compositionally biased region" description="Polar residues" evidence="17">
    <location>
        <begin position="722"/>
        <end position="755"/>
    </location>
</feature>
<evidence type="ECO:0000256" key="14">
    <source>
        <dbReference type="ARBA" id="ARBA00023137"/>
    </source>
</evidence>
<dbReference type="GO" id="GO:0005925">
    <property type="term" value="C:focal adhesion"/>
    <property type="evidence" value="ECO:0007669"/>
    <property type="project" value="UniProtKB-SubCell"/>
</dbReference>
<feature type="domain" description="Protein kinase" evidence="18">
    <location>
        <begin position="420"/>
        <end position="689"/>
    </location>
</feature>
<dbReference type="Proteomes" id="UP000594262">
    <property type="component" value="Unplaced"/>
</dbReference>
<evidence type="ECO:0000313" key="21">
    <source>
        <dbReference type="Proteomes" id="UP000594262"/>
    </source>
</evidence>
<feature type="compositionally biased region" description="Polar residues" evidence="17">
    <location>
        <begin position="895"/>
        <end position="906"/>
    </location>
</feature>
<evidence type="ECO:0000256" key="3">
    <source>
        <dbReference type="ARBA" id="ARBA00004413"/>
    </source>
</evidence>
<evidence type="ECO:0000256" key="15">
    <source>
        <dbReference type="ARBA" id="ARBA00023273"/>
    </source>
</evidence>
<evidence type="ECO:0000259" key="18">
    <source>
        <dbReference type="PROSITE" id="PS50011"/>
    </source>
</evidence>
<evidence type="ECO:0000256" key="1">
    <source>
        <dbReference type="ARBA" id="ARBA00004246"/>
    </source>
</evidence>
<keyword evidence="8" id="KW-0808">Transferase</keyword>
<dbReference type="Pfam" id="PF03623">
    <property type="entry name" value="Focal_AT"/>
    <property type="match status" value="1"/>
</dbReference>
<evidence type="ECO:0000259" key="19">
    <source>
        <dbReference type="PROSITE" id="PS50057"/>
    </source>
</evidence>
<evidence type="ECO:0000256" key="12">
    <source>
        <dbReference type="ARBA" id="ARBA00022949"/>
    </source>
</evidence>
<dbReference type="EnsemblMetazoa" id="CLYHEMT005274.1">
    <property type="protein sequence ID" value="CLYHEMP005274.1"/>
    <property type="gene ID" value="CLYHEMG005274"/>
</dbReference>
<keyword evidence="15" id="KW-0966">Cell projection</keyword>
<keyword evidence="6" id="KW-0963">Cytoplasm</keyword>
<dbReference type="OrthoDB" id="9976756at2759"/>
<feature type="region of interest" description="Disordered" evidence="17">
    <location>
        <begin position="685"/>
        <end position="764"/>
    </location>
</feature>
<dbReference type="InterPro" id="IPR019748">
    <property type="entry name" value="FERM_central"/>
</dbReference>
<dbReference type="InterPro" id="IPR000719">
    <property type="entry name" value="Prot_kinase_dom"/>
</dbReference>
<name>A0A7M5VAA0_9CNID</name>
<dbReference type="Gene3D" id="1.10.510.10">
    <property type="entry name" value="Transferase(Phosphotransferase) domain 1"/>
    <property type="match status" value="1"/>
</dbReference>
<keyword evidence="21" id="KW-1185">Reference proteome</keyword>
<dbReference type="InterPro" id="IPR005189">
    <property type="entry name" value="Focal_adhesion_kin_target_dom"/>
</dbReference>
<reference evidence="20" key="1">
    <citation type="submission" date="2021-01" db="UniProtKB">
        <authorList>
            <consortium name="EnsemblMetazoa"/>
        </authorList>
    </citation>
    <scope>IDENTIFICATION</scope>
</reference>
<feature type="compositionally biased region" description="Basic and acidic residues" evidence="17">
    <location>
        <begin position="804"/>
        <end position="832"/>
    </location>
</feature>
<dbReference type="SMART" id="SM00295">
    <property type="entry name" value="B41"/>
    <property type="match status" value="1"/>
</dbReference>
<dbReference type="InterPro" id="IPR017441">
    <property type="entry name" value="Protein_kinase_ATP_BS"/>
</dbReference>
<feature type="region of interest" description="Disordered" evidence="17">
    <location>
        <begin position="804"/>
        <end position="1038"/>
    </location>
</feature>
<dbReference type="GO" id="GO:0007172">
    <property type="term" value="P:signal complex assembly"/>
    <property type="evidence" value="ECO:0007669"/>
    <property type="project" value="InterPro"/>
</dbReference>
<dbReference type="GO" id="GO:0004713">
    <property type="term" value="F:protein tyrosine kinase activity"/>
    <property type="evidence" value="ECO:0007669"/>
    <property type="project" value="UniProtKB-KW"/>
</dbReference>
<evidence type="ECO:0000256" key="5">
    <source>
        <dbReference type="ARBA" id="ARBA00022475"/>
    </source>
</evidence>
<dbReference type="InterPro" id="IPR049385">
    <property type="entry name" value="FAK1-like_FERM_C"/>
</dbReference>
<dbReference type="GO" id="GO:0005737">
    <property type="term" value="C:cytoplasm"/>
    <property type="evidence" value="ECO:0007669"/>
    <property type="project" value="UniProtKB-SubCell"/>
</dbReference>
<evidence type="ECO:0000256" key="9">
    <source>
        <dbReference type="ARBA" id="ARBA00022741"/>
    </source>
</evidence>
<dbReference type="InterPro" id="IPR036137">
    <property type="entry name" value="Focal_adhe_kin_target_dom_sf"/>
</dbReference>
<dbReference type="InterPro" id="IPR014352">
    <property type="entry name" value="FERM/acyl-CoA-bd_prot_sf"/>
</dbReference>
<keyword evidence="5" id="KW-1003">Cell membrane</keyword>
<dbReference type="FunFam" id="1.10.510.10:FF:000027">
    <property type="entry name" value="Receptor protein-tyrosine kinase"/>
    <property type="match status" value="1"/>
</dbReference>
<keyword evidence="9 16" id="KW-0547">Nucleotide-binding</keyword>
<dbReference type="Gene3D" id="1.20.120.330">
    <property type="entry name" value="Nucleotidyltransferases domain 2"/>
    <property type="match status" value="1"/>
</dbReference>
<dbReference type="PROSITE" id="PS50057">
    <property type="entry name" value="FERM_3"/>
    <property type="match status" value="1"/>
</dbReference>
<comment type="subcellular location">
    <subcellularLocation>
        <location evidence="1">Cell junction</location>
        <location evidence="1">Focal adhesion</location>
    </subcellularLocation>
    <subcellularLocation>
        <location evidence="3">Cell membrane</location>
        <topology evidence="3">Peripheral membrane protein</topology>
        <orientation evidence="3">Cytoplasmic side</orientation>
    </subcellularLocation>
    <subcellularLocation>
        <location evidence="2">Cell projection</location>
    </subcellularLocation>
    <subcellularLocation>
        <location evidence="4">Cytoplasm</location>
    </subcellularLocation>
</comment>
<dbReference type="GO" id="GO:0005886">
    <property type="term" value="C:plasma membrane"/>
    <property type="evidence" value="ECO:0007669"/>
    <property type="project" value="UniProtKB-SubCell"/>
</dbReference>
<dbReference type="InterPro" id="IPR011993">
    <property type="entry name" value="PH-like_dom_sf"/>
</dbReference>
<dbReference type="Pfam" id="PF21477">
    <property type="entry name" value="FERM_C_FAK1"/>
    <property type="match status" value="1"/>
</dbReference>
<dbReference type="SUPFAM" id="SSF54236">
    <property type="entry name" value="Ubiquitin-like"/>
    <property type="match status" value="1"/>
</dbReference>
<dbReference type="InterPro" id="IPR041784">
    <property type="entry name" value="FAK1/PYK2_FERM_C"/>
</dbReference>
<feature type="domain" description="FERM" evidence="19">
    <location>
        <begin position="23"/>
        <end position="339"/>
    </location>
</feature>
<dbReference type="PANTHER" id="PTHR46221">
    <property type="entry name" value="FERM AND PDZ DOMAIN-CONTAINING PROTEIN FAMILY MEMBER"/>
    <property type="match status" value="1"/>
</dbReference>
<feature type="compositionally biased region" description="Basic and acidic residues" evidence="17">
    <location>
        <begin position="870"/>
        <end position="894"/>
    </location>
</feature>
<accession>A0A7M5VAA0</accession>
<dbReference type="PROSITE" id="PS50011">
    <property type="entry name" value="PROTEIN_KINASE_DOM"/>
    <property type="match status" value="1"/>
</dbReference>
<dbReference type="GO" id="GO:0005524">
    <property type="term" value="F:ATP binding"/>
    <property type="evidence" value="ECO:0007669"/>
    <property type="project" value="UniProtKB-UniRule"/>
</dbReference>
<proteinExistence type="predicted"/>
<keyword evidence="13" id="KW-0472">Membrane</keyword>
<dbReference type="Pfam" id="PF00373">
    <property type="entry name" value="FERM_M"/>
    <property type="match status" value="1"/>
</dbReference>
<keyword evidence="10" id="KW-0418">Kinase</keyword>
<dbReference type="InterPro" id="IPR041390">
    <property type="entry name" value="FADK_N"/>
</dbReference>
<evidence type="ECO:0000256" key="16">
    <source>
        <dbReference type="PROSITE-ProRule" id="PRU10141"/>
    </source>
</evidence>
<evidence type="ECO:0000256" key="8">
    <source>
        <dbReference type="ARBA" id="ARBA00022679"/>
    </source>
</evidence>
<evidence type="ECO:0000256" key="17">
    <source>
        <dbReference type="SAM" id="MobiDB-lite"/>
    </source>
</evidence>
<evidence type="ECO:0000256" key="2">
    <source>
        <dbReference type="ARBA" id="ARBA00004316"/>
    </source>
</evidence>
<dbReference type="Pfam" id="PF07714">
    <property type="entry name" value="PK_Tyr_Ser-Thr"/>
    <property type="match status" value="1"/>
</dbReference>
<dbReference type="InterPro" id="IPR035963">
    <property type="entry name" value="FERM_2"/>
</dbReference>
<dbReference type="Pfam" id="PF18038">
    <property type="entry name" value="FERM_N_2"/>
    <property type="match status" value="1"/>
</dbReference>
<dbReference type="GO" id="GO:0008284">
    <property type="term" value="P:positive regulation of cell population proliferation"/>
    <property type="evidence" value="ECO:0007669"/>
    <property type="project" value="UniProtKB-ARBA"/>
</dbReference>
<organism evidence="20 21">
    <name type="scientific">Clytia hemisphaerica</name>
    <dbReference type="NCBI Taxonomy" id="252671"/>
    <lineage>
        <taxon>Eukaryota</taxon>
        <taxon>Metazoa</taxon>
        <taxon>Cnidaria</taxon>
        <taxon>Hydrozoa</taxon>
        <taxon>Hydroidolina</taxon>
        <taxon>Leptothecata</taxon>
        <taxon>Obeliida</taxon>
        <taxon>Clytiidae</taxon>
        <taxon>Clytia</taxon>
    </lineage>
</organism>
<feature type="compositionally biased region" description="Basic and acidic residues" evidence="17">
    <location>
        <begin position="988"/>
        <end position="999"/>
    </location>
</feature>
<keyword evidence="7" id="KW-0597">Phosphoprotein</keyword>